<dbReference type="Gramene" id="Pp3c9_8170V3.1">
    <property type="protein sequence ID" value="PAC:32913101.CDS.1"/>
    <property type="gene ID" value="Pp3c9_8170"/>
</dbReference>
<reference evidence="2 4" key="2">
    <citation type="journal article" date="2018" name="Plant J.">
        <title>The Physcomitrella patens chromosome-scale assembly reveals moss genome structure and evolution.</title>
        <authorList>
            <person name="Lang D."/>
            <person name="Ullrich K.K."/>
            <person name="Murat F."/>
            <person name="Fuchs J."/>
            <person name="Jenkins J."/>
            <person name="Haas F.B."/>
            <person name="Piednoel M."/>
            <person name="Gundlach H."/>
            <person name="Van Bel M."/>
            <person name="Meyberg R."/>
            <person name="Vives C."/>
            <person name="Morata J."/>
            <person name="Symeonidi A."/>
            <person name="Hiss M."/>
            <person name="Muchero W."/>
            <person name="Kamisugi Y."/>
            <person name="Saleh O."/>
            <person name="Blanc G."/>
            <person name="Decker E.L."/>
            <person name="van Gessel N."/>
            <person name="Grimwood J."/>
            <person name="Hayes R.D."/>
            <person name="Graham S.W."/>
            <person name="Gunter L.E."/>
            <person name="McDaniel S.F."/>
            <person name="Hoernstein S.N.W."/>
            <person name="Larsson A."/>
            <person name="Li F.W."/>
            <person name="Perroud P.F."/>
            <person name="Phillips J."/>
            <person name="Ranjan P."/>
            <person name="Rokshar D.S."/>
            <person name="Rothfels C.J."/>
            <person name="Schneider L."/>
            <person name="Shu S."/>
            <person name="Stevenson D.W."/>
            <person name="Thummler F."/>
            <person name="Tillich M."/>
            <person name="Villarreal Aguilar J.C."/>
            <person name="Widiez T."/>
            <person name="Wong G.K."/>
            <person name="Wymore A."/>
            <person name="Zhang Y."/>
            <person name="Zimmer A.D."/>
            <person name="Quatrano R.S."/>
            <person name="Mayer K.F.X."/>
            <person name="Goodstein D."/>
            <person name="Casacuberta J.M."/>
            <person name="Vandepoele K."/>
            <person name="Reski R."/>
            <person name="Cuming A.C."/>
            <person name="Tuskan G.A."/>
            <person name="Maumus F."/>
            <person name="Salse J."/>
            <person name="Schmutz J."/>
            <person name="Rensing S.A."/>
        </authorList>
    </citation>
    <scope>NUCLEOTIDE SEQUENCE [LARGE SCALE GENOMIC DNA]</scope>
    <source>
        <strain evidence="3 4">cv. Gransden 2004</strain>
    </source>
</reference>
<organism evidence="2">
    <name type="scientific">Physcomitrium patens</name>
    <name type="common">Spreading-leaved earth moss</name>
    <name type="synonym">Physcomitrella patens</name>
    <dbReference type="NCBI Taxonomy" id="3218"/>
    <lineage>
        <taxon>Eukaryota</taxon>
        <taxon>Viridiplantae</taxon>
        <taxon>Streptophyta</taxon>
        <taxon>Embryophyta</taxon>
        <taxon>Bryophyta</taxon>
        <taxon>Bryophytina</taxon>
        <taxon>Bryopsida</taxon>
        <taxon>Funariidae</taxon>
        <taxon>Funariales</taxon>
        <taxon>Funariaceae</taxon>
        <taxon>Physcomitrium</taxon>
    </lineage>
</organism>
<feature type="compositionally biased region" description="Basic residues" evidence="1">
    <location>
        <begin position="10"/>
        <end position="31"/>
    </location>
</feature>
<sequence length="111" mass="13022">MEACKLREAKRSRRSERRRRRRRRRRRGMRLHHQEWKGIGRCAGILGPMQQKQQQQNPQSFESRDPECLGQKRDGGKGCDMGHEAIREQWRGMLLKGDNDDQMNGGPPGVE</sequence>
<evidence type="ECO:0000313" key="2">
    <source>
        <dbReference type="EMBL" id="PNR47965.1"/>
    </source>
</evidence>
<keyword evidence="4" id="KW-1185">Reference proteome</keyword>
<dbReference type="EMBL" id="ABEU02000009">
    <property type="protein sequence ID" value="PNR47965.1"/>
    <property type="molecule type" value="Genomic_DNA"/>
</dbReference>
<proteinExistence type="predicted"/>
<evidence type="ECO:0000313" key="3">
    <source>
        <dbReference type="EnsemblPlants" id="PAC:32913101.CDS.1"/>
    </source>
</evidence>
<name>A9RRS2_PHYPA</name>
<dbReference type="HOGENOM" id="CLU_2546723_0_0_1"/>
<accession>A9RRS2</accession>
<evidence type="ECO:0000313" key="4">
    <source>
        <dbReference type="Proteomes" id="UP000006727"/>
    </source>
</evidence>
<feature type="compositionally biased region" description="Low complexity" evidence="1">
    <location>
        <begin position="50"/>
        <end position="59"/>
    </location>
</feature>
<dbReference type="Proteomes" id="UP000006727">
    <property type="component" value="Chromosome 9"/>
</dbReference>
<feature type="region of interest" description="Disordered" evidence="1">
    <location>
        <begin position="1"/>
        <end position="84"/>
    </location>
</feature>
<feature type="compositionally biased region" description="Basic and acidic residues" evidence="1">
    <location>
        <begin position="62"/>
        <end position="84"/>
    </location>
</feature>
<dbReference type="AlphaFoldDB" id="A9RRS2"/>
<evidence type="ECO:0000256" key="1">
    <source>
        <dbReference type="SAM" id="MobiDB-lite"/>
    </source>
</evidence>
<reference evidence="3" key="3">
    <citation type="submission" date="2020-12" db="UniProtKB">
        <authorList>
            <consortium name="EnsemblPlants"/>
        </authorList>
    </citation>
    <scope>IDENTIFICATION</scope>
</reference>
<gene>
    <name evidence="2" type="ORF">PHYPA_012438</name>
</gene>
<reference evidence="2 4" key="1">
    <citation type="journal article" date="2008" name="Science">
        <title>The Physcomitrella genome reveals evolutionary insights into the conquest of land by plants.</title>
        <authorList>
            <person name="Rensing S."/>
            <person name="Lang D."/>
            <person name="Zimmer A."/>
            <person name="Terry A."/>
            <person name="Salamov A."/>
            <person name="Shapiro H."/>
            <person name="Nishiyama T."/>
            <person name="Perroud P.-F."/>
            <person name="Lindquist E."/>
            <person name="Kamisugi Y."/>
            <person name="Tanahashi T."/>
            <person name="Sakakibara K."/>
            <person name="Fujita T."/>
            <person name="Oishi K."/>
            <person name="Shin-I T."/>
            <person name="Kuroki Y."/>
            <person name="Toyoda A."/>
            <person name="Suzuki Y."/>
            <person name="Hashimoto A."/>
            <person name="Yamaguchi K."/>
            <person name="Sugano A."/>
            <person name="Kohara Y."/>
            <person name="Fujiyama A."/>
            <person name="Anterola A."/>
            <person name="Aoki S."/>
            <person name="Ashton N."/>
            <person name="Barbazuk W.B."/>
            <person name="Barker E."/>
            <person name="Bennetzen J."/>
            <person name="Bezanilla M."/>
            <person name="Blankenship R."/>
            <person name="Cho S.H."/>
            <person name="Dutcher S."/>
            <person name="Estelle M."/>
            <person name="Fawcett J.A."/>
            <person name="Gundlach H."/>
            <person name="Hanada K."/>
            <person name="Heyl A."/>
            <person name="Hicks K.A."/>
            <person name="Hugh J."/>
            <person name="Lohr M."/>
            <person name="Mayer K."/>
            <person name="Melkozernov A."/>
            <person name="Murata T."/>
            <person name="Nelson D."/>
            <person name="Pils B."/>
            <person name="Prigge M."/>
            <person name="Reiss B."/>
            <person name="Renner T."/>
            <person name="Rombauts S."/>
            <person name="Rushton P."/>
            <person name="Sanderfoot A."/>
            <person name="Schween G."/>
            <person name="Shiu S.-H."/>
            <person name="Stueber K."/>
            <person name="Theodoulou F.L."/>
            <person name="Tu H."/>
            <person name="Van de Peer Y."/>
            <person name="Verrier P.J."/>
            <person name="Waters E."/>
            <person name="Wood A."/>
            <person name="Yang L."/>
            <person name="Cove D."/>
            <person name="Cuming A."/>
            <person name="Hasebe M."/>
            <person name="Lucas S."/>
            <person name="Mishler D.B."/>
            <person name="Reski R."/>
            <person name="Grigoriev I."/>
            <person name="Quatrano R.S."/>
            <person name="Boore J.L."/>
        </authorList>
    </citation>
    <scope>NUCLEOTIDE SEQUENCE [LARGE SCALE GENOMIC DNA]</scope>
    <source>
        <strain evidence="3 4">cv. Gransden 2004</strain>
    </source>
</reference>
<dbReference type="PaxDb" id="3218-PP1S24_236V6.1"/>
<protein>
    <submittedName>
        <fullName evidence="2 3">Uncharacterized protein</fullName>
    </submittedName>
</protein>
<dbReference type="EnsemblPlants" id="Pp3c9_8170V3.1">
    <property type="protein sequence ID" value="PAC:32913101.CDS.1"/>
    <property type="gene ID" value="Pp3c9_8170"/>
</dbReference>
<dbReference type="InParanoid" id="A9RRS2"/>